<sequence length="1388" mass="150531">MTDKKIVFTKRRSNDNECSDYLGSQCFQINPNVVEREIPTNGEEYLLNVMKERARCATVSRCKLDVLSKLNKRRKIDDTELASANPENCDHHLDTLKPTIEWQNIQIADFSELHMYVIRMAAQKKESLSSIFQETYNGFMNENEILWEKVFERTEPTLSHVVGLTQSVVETGLVTVLSLLQRVKPGESIDRRTGLWLHALLTVTRHPPQSDDSFILRNLCRRCAEIRAGLNPDDENAKELAKPLNIFICIIAKYFGQHDLGDYELYDSKRTLDKVQCGYTMCDGGSKKGQVWRPSRIMVSVVLWALSLLVAAADCCYLFPSETPDPCRGVTCGPGALCRPSADGRTYTCECPTACPSYGDHEGSRPLCASDARDYPGDCEMRRAACESNTNITFKYYGKCDPCSGITCPDPEVCQLDERRSPSCRCAEPCPLEFSPVCASDGKTYSNECQMHRESCRARKQLKIIFKGQCSSGVNPCAEVECRHGAECRVEGGGAVCACAAPCEPVLRPVCGSDARSHDSECELRRAACLLGRELRVLHAGACGSNGVCADRVCPHGGECVASGGRGVCRCPRCSNEFAPVCGSDGISYGNRCKLQLEACRHRRDVQVLYDGPCNGCENKKCEFYAVCESDGVSEASCVCPKHCEEGTETEEVCGTDNKTYSSVCALRDTACKEKRRLHIKHMGSCESCADIACPVGSWCARGVCGCQAACGGAAREPVCGDDRRTYAHHCALRRAACEARARGDPPPQVAYYGDCTEQDENGTADGNRSSKYTELTNEIRAGDENENSSEVTSGAAVCARVQCAYEATCAVDSNGQPRCACLFDCAAAAAAATSSAPVCASDLRLYPTLCHMKLEACRRQEDLRLRPLPLCRGLEFRPCGDDEPLTDAEGRPIDCGGGPHRKDCPVGSYCHHTAKEARCCRKDKAVVEKKGCQESWHGCCADGVTAARGPGGAGCPAVCGCHRLGSVNEQCDEEGQCACRPGVGGQKCDRCEPGYWGLPRIGTGHTGCIPCGCSAFGSVREDCEQMTGRCVCKPGIQGQKCTICSNHEHTLGPNGCFDPESTQLPATSCSHMTCYFGAHCVVRSGLAACECGVAACAPADGPSVCGSDGRTYLSACHLRTHACRTQADVVAQAFGPCSPDAPHVRREKTYIHSSSVIDHNVNGNCAKNSKNKSQIFIDDAVEDFDSNEVEDYSINEEYLEENSGDMYEVPLFDGKARMTARTRFPAKRFDIWAEVSAVCGKGAIVSASGTRDHLWLGFVEDRAVLRWDAGSGPFELHTGKVKIEGKSKVSARRYKKDAVLKLGSSVARGSAQGRMSSLDVDPYIYIGHPPDNVTKLSGASGISGFVGCVHRLRVSGRDVIPPSRGLTITSVGLRSCTPHNLARLVCP</sequence>
<evidence type="ECO:0000313" key="1">
    <source>
        <dbReference type="EMBL" id="KAJ8736293.1"/>
    </source>
</evidence>
<dbReference type="Proteomes" id="UP001231649">
    <property type="component" value="Chromosome 2"/>
</dbReference>
<name>A0ACC2RAS2_9NEOP</name>
<protein>
    <submittedName>
        <fullName evidence="1">Uncharacterized protein</fullName>
    </submittedName>
</protein>
<comment type="caution">
    <text evidence="1">The sequence shown here is derived from an EMBL/GenBank/DDBJ whole genome shotgun (WGS) entry which is preliminary data.</text>
</comment>
<evidence type="ECO:0000313" key="2">
    <source>
        <dbReference type="Proteomes" id="UP001231649"/>
    </source>
</evidence>
<gene>
    <name evidence="1" type="ORF">PYW08_006949</name>
</gene>
<proteinExistence type="predicted"/>
<accession>A0ACC2RAS2</accession>
<dbReference type="EMBL" id="CM056778">
    <property type="protein sequence ID" value="KAJ8736293.1"/>
    <property type="molecule type" value="Genomic_DNA"/>
</dbReference>
<organism evidence="1 2">
    <name type="scientific">Mythimna loreyi</name>
    <dbReference type="NCBI Taxonomy" id="667449"/>
    <lineage>
        <taxon>Eukaryota</taxon>
        <taxon>Metazoa</taxon>
        <taxon>Ecdysozoa</taxon>
        <taxon>Arthropoda</taxon>
        <taxon>Hexapoda</taxon>
        <taxon>Insecta</taxon>
        <taxon>Pterygota</taxon>
        <taxon>Neoptera</taxon>
        <taxon>Endopterygota</taxon>
        <taxon>Lepidoptera</taxon>
        <taxon>Glossata</taxon>
        <taxon>Ditrysia</taxon>
        <taxon>Noctuoidea</taxon>
        <taxon>Noctuidae</taxon>
        <taxon>Noctuinae</taxon>
        <taxon>Hadenini</taxon>
        <taxon>Mythimna</taxon>
    </lineage>
</organism>
<keyword evidence="2" id="KW-1185">Reference proteome</keyword>
<reference evidence="1" key="1">
    <citation type="submission" date="2023-03" db="EMBL/GenBank/DDBJ databases">
        <title>Chromosome-level genomes of two armyworms, Mythimna separata and Mythimna loreyi, provide insights into the biosynthesis and reception of sex pheromones.</title>
        <authorList>
            <person name="Zhao H."/>
        </authorList>
    </citation>
    <scope>NUCLEOTIDE SEQUENCE</scope>
    <source>
        <strain evidence="1">BeijingLab</strain>
    </source>
</reference>